<dbReference type="EMBL" id="LRPC01000001">
    <property type="protein sequence ID" value="KYG77264.1"/>
    <property type="molecule type" value="Genomic_DNA"/>
</dbReference>
<dbReference type="RefSeq" id="WP_068215435.1">
    <property type="nucleotide sequence ID" value="NZ_CP139724.1"/>
</dbReference>
<organism evidence="1 2">
    <name type="scientific">Roseivirga spongicola</name>
    <dbReference type="NCBI Taxonomy" id="333140"/>
    <lineage>
        <taxon>Bacteria</taxon>
        <taxon>Pseudomonadati</taxon>
        <taxon>Bacteroidota</taxon>
        <taxon>Cytophagia</taxon>
        <taxon>Cytophagales</taxon>
        <taxon>Roseivirgaceae</taxon>
        <taxon>Roseivirga</taxon>
    </lineage>
</organism>
<name>A0A150XF19_9BACT</name>
<sequence length="267" mass="30626">MVFSIKDGKLQIGGHDVKSVEESGVKYHKVSRDEALITELKRDHEIPEDHLNALLDIPEESRNTAWEFSFLKTLPKVKFNPNRIFGCNNNHYQVLELLPKNDQSISEVEFIKIINHAFENELGLAILRPDDNNNKPPEATVRFGAVWAYKEFSELGGAPNTIQEYLDALSVKPESPFEAEKSNSDKISIGEPNPKFFPEYVKSLVVKFIKEFVPEAQPNFGLLSQERFIAPYSILVDLNTECPDDIMNKLRYELTWFMPPYLPITLR</sequence>
<proteinExistence type="predicted"/>
<gene>
    <name evidence="1" type="ORF">AWW68_00400</name>
</gene>
<dbReference type="STRING" id="333140.AWW68_00400"/>
<protein>
    <submittedName>
        <fullName evidence="1">Uncharacterized protein</fullName>
    </submittedName>
</protein>
<comment type="caution">
    <text evidence="1">The sequence shown here is derived from an EMBL/GenBank/DDBJ whole genome shotgun (WGS) entry which is preliminary data.</text>
</comment>
<evidence type="ECO:0000313" key="1">
    <source>
        <dbReference type="EMBL" id="KYG77264.1"/>
    </source>
</evidence>
<dbReference type="AlphaFoldDB" id="A0A150XF19"/>
<reference evidence="1 2" key="1">
    <citation type="submission" date="2016-01" db="EMBL/GenBank/DDBJ databases">
        <title>Genome sequencing of Roseivirga spongicola UST030701-084.</title>
        <authorList>
            <person name="Selvaratnam C."/>
            <person name="Thevarajoo S."/>
            <person name="Goh K.M."/>
            <person name="Ee R."/>
            <person name="Chan K.-G."/>
            <person name="Chong C.S."/>
        </authorList>
    </citation>
    <scope>NUCLEOTIDE SEQUENCE [LARGE SCALE GENOMIC DNA]</scope>
    <source>
        <strain evidence="1 2">UST030701-084</strain>
    </source>
</reference>
<dbReference type="Proteomes" id="UP000075606">
    <property type="component" value="Unassembled WGS sequence"/>
</dbReference>
<keyword evidence="2" id="KW-1185">Reference proteome</keyword>
<accession>A0A150XF19</accession>
<evidence type="ECO:0000313" key="2">
    <source>
        <dbReference type="Proteomes" id="UP000075606"/>
    </source>
</evidence>